<dbReference type="RefSeq" id="WP_397408006.1">
    <property type="nucleotide sequence ID" value="NZ_JBIRYI010000023.1"/>
</dbReference>
<feature type="domain" description="Thoeris protein ThsA Macro" evidence="2">
    <location>
        <begin position="46"/>
        <end position="224"/>
    </location>
</feature>
<keyword evidence="4" id="KW-1185">Reference proteome</keyword>
<protein>
    <submittedName>
        <fullName evidence="3">Macro domain-containing protein</fullName>
    </submittedName>
</protein>
<evidence type="ECO:0000256" key="1">
    <source>
        <dbReference type="SAM" id="Phobius"/>
    </source>
</evidence>
<comment type="caution">
    <text evidence="3">The sequence shown here is derived from an EMBL/GenBank/DDBJ whole genome shotgun (WGS) entry which is preliminary data.</text>
</comment>
<keyword evidence="1" id="KW-1133">Transmembrane helix</keyword>
<dbReference type="InterPro" id="IPR045535">
    <property type="entry name" value="ThsA_Macro"/>
</dbReference>
<feature type="transmembrane region" description="Helical" evidence="1">
    <location>
        <begin position="12"/>
        <end position="29"/>
    </location>
</feature>
<keyword evidence="1" id="KW-0472">Membrane</keyword>
<reference evidence="3 4" key="1">
    <citation type="submission" date="2024-10" db="EMBL/GenBank/DDBJ databases">
        <title>The Natural Products Discovery Center: Release of the First 8490 Sequenced Strains for Exploring Actinobacteria Biosynthetic Diversity.</title>
        <authorList>
            <person name="Kalkreuter E."/>
            <person name="Kautsar S.A."/>
            <person name="Yang D."/>
            <person name="Bader C.D."/>
            <person name="Teijaro C.N."/>
            <person name="Fluegel L."/>
            <person name="Davis C.M."/>
            <person name="Simpson J.R."/>
            <person name="Lauterbach L."/>
            <person name="Steele A.D."/>
            <person name="Gui C."/>
            <person name="Meng S."/>
            <person name="Li G."/>
            <person name="Viehrig K."/>
            <person name="Ye F."/>
            <person name="Su P."/>
            <person name="Kiefer A.F."/>
            <person name="Nichols A."/>
            <person name="Cepeda A.J."/>
            <person name="Yan W."/>
            <person name="Fan B."/>
            <person name="Jiang Y."/>
            <person name="Adhikari A."/>
            <person name="Zheng C.-J."/>
            <person name="Schuster L."/>
            <person name="Cowan T.M."/>
            <person name="Smanski M.J."/>
            <person name="Chevrette M.G."/>
            <person name="De Carvalho L.P.S."/>
            <person name="Shen B."/>
        </authorList>
    </citation>
    <scope>NUCLEOTIDE SEQUENCE [LARGE SCALE GENOMIC DNA]</scope>
    <source>
        <strain evidence="3 4">NPDC019481</strain>
    </source>
</reference>
<evidence type="ECO:0000313" key="4">
    <source>
        <dbReference type="Proteomes" id="UP001611580"/>
    </source>
</evidence>
<dbReference type="Pfam" id="PF20016">
    <property type="entry name" value="ThsA_Macro"/>
    <property type="match status" value="1"/>
</dbReference>
<gene>
    <name evidence="3" type="ORF">ACH47X_25375</name>
</gene>
<dbReference type="EMBL" id="JBIRYI010000023">
    <property type="protein sequence ID" value="MFI2490268.1"/>
    <property type="molecule type" value="Genomic_DNA"/>
</dbReference>
<evidence type="ECO:0000259" key="2">
    <source>
        <dbReference type="Pfam" id="PF20016"/>
    </source>
</evidence>
<name>A0ABW7XRS9_9MICO</name>
<dbReference type="Proteomes" id="UP001611580">
    <property type="component" value="Unassembled WGS sequence"/>
</dbReference>
<proteinExistence type="predicted"/>
<evidence type="ECO:0000313" key="3">
    <source>
        <dbReference type="EMBL" id="MFI2490268.1"/>
    </source>
</evidence>
<keyword evidence="1" id="KW-0812">Transmembrane</keyword>
<accession>A0ABW7XRS9</accession>
<organism evidence="3 4">
    <name type="scientific">Promicromonospora kroppenstedtii</name>
    <dbReference type="NCBI Taxonomy" id="440482"/>
    <lineage>
        <taxon>Bacteria</taxon>
        <taxon>Bacillati</taxon>
        <taxon>Actinomycetota</taxon>
        <taxon>Actinomycetes</taxon>
        <taxon>Micrococcales</taxon>
        <taxon>Promicromonosporaceae</taxon>
        <taxon>Promicromonospora</taxon>
    </lineage>
</organism>
<sequence>MFWPEWLEGQWWVILASLVLAVFWALFRLRDHDPLQKFPEGVTMRLVVGDLFEQNASTMVGMTTTFDTDVPNVIAPTSVQAAFLRSVYSNSTSTLDRDLKSALANVAPVAAIAKPGKTVVYPMGTVATIRSAKGVNYYCVAYTSMDSENRALGSIRSVLDGLDSLWDSVDKHGNGAPICVPLLGQGQSRIPELTPEVSVRLIAFSFLLRTRRHRFASELRVVVHPSEAEKVDPLEFQAFLTSLASA</sequence>